<dbReference type="AlphaFoldDB" id="A0A0A9FDQ0"/>
<organism evidence="1">
    <name type="scientific">Arundo donax</name>
    <name type="common">Giant reed</name>
    <name type="synonym">Donax arundinaceus</name>
    <dbReference type="NCBI Taxonomy" id="35708"/>
    <lineage>
        <taxon>Eukaryota</taxon>
        <taxon>Viridiplantae</taxon>
        <taxon>Streptophyta</taxon>
        <taxon>Embryophyta</taxon>
        <taxon>Tracheophyta</taxon>
        <taxon>Spermatophyta</taxon>
        <taxon>Magnoliopsida</taxon>
        <taxon>Liliopsida</taxon>
        <taxon>Poales</taxon>
        <taxon>Poaceae</taxon>
        <taxon>PACMAD clade</taxon>
        <taxon>Arundinoideae</taxon>
        <taxon>Arundineae</taxon>
        <taxon>Arundo</taxon>
    </lineage>
</organism>
<protein>
    <submittedName>
        <fullName evidence="1">Uncharacterized protein</fullName>
    </submittedName>
</protein>
<reference evidence="1" key="2">
    <citation type="journal article" date="2015" name="Data Brief">
        <title>Shoot transcriptome of the giant reed, Arundo donax.</title>
        <authorList>
            <person name="Barrero R.A."/>
            <person name="Guerrero F.D."/>
            <person name="Moolhuijzen P."/>
            <person name="Goolsby J.A."/>
            <person name="Tidwell J."/>
            <person name="Bellgard S.E."/>
            <person name="Bellgard M.I."/>
        </authorList>
    </citation>
    <scope>NUCLEOTIDE SEQUENCE</scope>
    <source>
        <tissue evidence="1">Shoot tissue taken approximately 20 cm above the soil surface</tissue>
    </source>
</reference>
<dbReference type="EMBL" id="GBRH01187414">
    <property type="protein sequence ID" value="JAE10482.1"/>
    <property type="molecule type" value="Transcribed_RNA"/>
</dbReference>
<sequence>MPASSIARILADSFRKGLLAAHRGGYLDSHKEEGPAPLLWRSNDFLKWAKLCPSEPEIGHALMRLVMTGHDVPHACEVYLLVPCFGFEFSLKFASIHRSFIVLYLDG</sequence>
<name>A0A0A9FDQ0_ARUDO</name>
<evidence type="ECO:0000313" key="1">
    <source>
        <dbReference type="EMBL" id="JAE10482.1"/>
    </source>
</evidence>
<dbReference type="PANTHER" id="PTHR13650:SF0">
    <property type="entry name" value="SPATACSIN"/>
    <property type="match status" value="1"/>
</dbReference>
<reference evidence="1" key="1">
    <citation type="submission" date="2014-09" db="EMBL/GenBank/DDBJ databases">
        <authorList>
            <person name="Magalhaes I.L.F."/>
            <person name="Oliveira U."/>
            <person name="Santos F.R."/>
            <person name="Vidigal T.H.D.A."/>
            <person name="Brescovit A.D."/>
            <person name="Santos A.J."/>
        </authorList>
    </citation>
    <scope>NUCLEOTIDE SEQUENCE</scope>
    <source>
        <tissue evidence="1">Shoot tissue taken approximately 20 cm above the soil surface</tissue>
    </source>
</reference>
<dbReference type="InterPro" id="IPR028103">
    <property type="entry name" value="Spatacsin"/>
</dbReference>
<dbReference type="GO" id="GO:0005737">
    <property type="term" value="C:cytoplasm"/>
    <property type="evidence" value="ECO:0007669"/>
    <property type="project" value="TreeGrafter"/>
</dbReference>
<proteinExistence type="predicted"/>
<dbReference type="PANTHER" id="PTHR13650">
    <property type="entry name" value="SPATACSIN"/>
    <property type="match status" value="1"/>
</dbReference>
<accession>A0A0A9FDQ0</accession>